<dbReference type="PROSITE" id="PS51094">
    <property type="entry name" value="PTS_EIIA_TYPE_2"/>
    <property type="match status" value="1"/>
</dbReference>
<dbReference type="GO" id="GO:0003677">
    <property type="term" value="F:DNA binding"/>
    <property type="evidence" value="ECO:0007669"/>
    <property type="project" value="UniProtKB-KW"/>
</dbReference>
<dbReference type="EMBL" id="BHGK01000001">
    <property type="protein sequence ID" value="GCA66683.1"/>
    <property type="molecule type" value="Genomic_DNA"/>
</dbReference>
<dbReference type="Proteomes" id="UP000265643">
    <property type="component" value="Unassembled WGS sequence"/>
</dbReference>
<keyword evidence="4" id="KW-0804">Transcription</keyword>
<keyword evidence="3" id="KW-0238">DNA-binding</keyword>
<feature type="domain" description="PTS EIIA type-2" evidence="5">
    <location>
        <begin position="552"/>
        <end position="695"/>
    </location>
</feature>
<feature type="domain" description="PRD" evidence="6">
    <location>
        <begin position="185"/>
        <end position="286"/>
    </location>
</feature>
<dbReference type="Pfam" id="PF08220">
    <property type="entry name" value="HTH_DeoR"/>
    <property type="match status" value="1"/>
</dbReference>
<keyword evidence="1" id="KW-0677">Repeat</keyword>
<dbReference type="InterPro" id="IPR016152">
    <property type="entry name" value="PTrfase/Anion_transptr"/>
</dbReference>
<accession>A0A391PAK1</accession>
<dbReference type="PANTHER" id="PTHR30185:SF18">
    <property type="entry name" value="TRANSCRIPTIONAL REGULATOR MTLR"/>
    <property type="match status" value="1"/>
</dbReference>
<evidence type="ECO:0000256" key="1">
    <source>
        <dbReference type="ARBA" id="ARBA00022737"/>
    </source>
</evidence>
<dbReference type="InterPro" id="IPR050661">
    <property type="entry name" value="BglG_antiterminators"/>
</dbReference>
<dbReference type="Pfam" id="PF00359">
    <property type="entry name" value="PTS_EIIA_2"/>
    <property type="match status" value="1"/>
</dbReference>
<sequence>MYKRFISIIQDLTEGGHYKVDDFARKYAVSKQTIRNDINSINKFLRNCNLSEVKIVNDRIENRESLIYGKKFINTYIENNLYAYKFSKDELVFLSCVILLYEKDYITIDEISERLLVSRTTYINNLVMLKKYMETLGLHFVSSSNKGLKIKDTEQTRREAMIKMLKQCIKENRFLLLLIVKNTAFFQYDYRSVIKRILNMVKKEYMVELTDFSYKLLEYYLVFSIEKMKSGEYIKDEAEIINPEDYIIAEQIMKRISDTLEIEIPEQETQFVCNLYSSILSYKSPKMNYDQSLHIQILTRKLIKDMSASLMIDLNSNFTLFNNLSNHLIALYSRKPMDEKLDLVLEEVKENNSDIVKTLEHNLRTLELYYSRSFTEVEILYIAVHFCAAIEQYKQDTFVYDAVLISNERKGTIELICAKLNLLKNLHIVHILNSHELQDIDTFNEDLLITTEPIFNNSIRTIRISNLVTEENIQTISGVLHDLIKNNIAPKNQENDLAKIRNQISHTVQLYIEDEKKCQDAIFEISEVVLNVLHQNTKREYYFKEETLSLSQLCLSQLMQLDIKSRTWQDAIIQSAKPLVKYGYVEESYADSIIEITREYGPYYIVMPGVAIAHGSPREKCFKPGISFSRLNHAVYFGEDDSTLIKYIFTLSTVDKQMHLNGLFQLHNILGKEEFLTLLSSAKVPEEIYSYILRKC</sequence>
<evidence type="ECO:0000256" key="3">
    <source>
        <dbReference type="ARBA" id="ARBA00023125"/>
    </source>
</evidence>
<evidence type="ECO:0008006" key="9">
    <source>
        <dbReference type="Google" id="ProtNLM"/>
    </source>
</evidence>
<reference evidence="8" key="1">
    <citation type="submission" date="2018-09" db="EMBL/GenBank/DDBJ databases">
        <title>Draft Genome Sequence of Mediterraneibacter sp. KCTC 15684.</title>
        <authorList>
            <person name="Kim J.S."/>
            <person name="Han K.I."/>
            <person name="Suh M.K."/>
            <person name="Lee K.C."/>
            <person name="Eom M.K."/>
            <person name="Lee J.H."/>
            <person name="Park S.H."/>
            <person name="Kang S.W."/>
            <person name="Park J.E."/>
            <person name="Oh B.S."/>
            <person name="Yu S.Y."/>
            <person name="Choi S.H."/>
            <person name="Lee D.H."/>
            <person name="Yoon H."/>
            <person name="Kim B."/>
            <person name="Yang S.J."/>
            <person name="Lee J.S."/>
        </authorList>
    </citation>
    <scope>NUCLEOTIDE SEQUENCE [LARGE SCALE GENOMIC DNA]</scope>
    <source>
        <strain evidence="8">KCTC 15684</strain>
    </source>
</reference>
<dbReference type="RefSeq" id="WP_119297803.1">
    <property type="nucleotide sequence ID" value="NZ_BHGK01000001.1"/>
</dbReference>
<dbReference type="Pfam" id="PF00874">
    <property type="entry name" value="PRD"/>
    <property type="match status" value="2"/>
</dbReference>
<gene>
    <name evidence="7" type="ORF">KGMB01110_11190</name>
</gene>
<evidence type="ECO:0000313" key="7">
    <source>
        <dbReference type="EMBL" id="GCA66683.1"/>
    </source>
</evidence>
<dbReference type="InterPro" id="IPR018356">
    <property type="entry name" value="Tscrpt_reg_HTH_DeoR_CS"/>
</dbReference>
<name>A0A391PAK1_9FIRM</name>
<protein>
    <recommendedName>
        <fullName evidence="9">PTS system EIIA component</fullName>
    </recommendedName>
</protein>
<dbReference type="InterPro" id="IPR001034">
    <property type="entry name" value="DeoR_HTH"/>
</dbReference>
<evidence type="ECO:0000259" key="6">
    <source>
        <dbReference type="PROSITE" id="PS51372"/>
    </source>
</evidence>
<dbReference type="InterPro" id="IPR036634">
    <property type="entry name" value="PRD_sf"/>
</dbReference>
<evidence type="ECO:0000256" key="4">
    <source>
        <dbReference type="ARBA" id="ARBA00023163"/>
    </source>
</evidence>
<feature type="domain" description="PRD" evidence="6">
    <location>
        <begin position="290"/>
        <end position="396"/>
    </location>
</feature>
<dbReference type="AlphaFoldDB" id="A0A391PAK1"/>
<dbReference type="PANTHER" id="PTHR30185">
    <property type="entry name" value="CRYPTIC BETA-GLUCOSIDE BGL OPERON ANTITERMINATOR"/>
    <property type="match status" value="1"/>
</dbReference>
<evidence type="ECO:0000313" key="8">
    <source>
        <dbReference type="Proteomes" id="UP000265643"/>
    </source>
</evidence>
<dbReference type="SUPFAM" id="SSF63520">
    <property type="entry name" value="PTS-regulatory domain, PRD"/>
    <property type="match status" value="2"/>
</dbReference>
<dbReference type="SUPFAM" id="SSF55804">
    <property type="entry name" value="Phoshotransferase/anion transport protein"/>
    <property type="match status" value="1"/>
</dbReference>
<proteinExistence type="predicted"/>
<dbReference type="Gene3D" id="3.40.930.10">
    <property type="entry name" value="Mannitol-specific EII, Chain A"/>
    <property type="match status" value="1"/>
</dbReference>
<dbReference type="InterPro" id="IPR011608">
    <property type="entry name" value="PRD"/>
</dbReference>
<dbReference type="CDD" id="cd00211">
    <property type="entry name" value="PTS_IIA_fru"/>
    <property type="match status" value="1"/>
</dbReference>
<keyword evidence="8" id="KW-1185">Reference proteome</keyword>
<dbReference type="GO" id="GO:0003700">
    <property type="term" value="F:DNA-binding transcription factor activity"/>
    <property type="evidence" value="ECO:0007669"/>
    <property type="project" value="InterPro"/>
</dbReference>
<dbReference type="InterPro" id="IPR036388">
    <property type="entry name" value="WH-like_DNA-bd_sf"/>
</dbReference>
<dbReference type="Gene3D" id="1.10.10.10">
    <property type="entry name" value="Winged helix-like DNA-binding domain superfamily/Winged helix DNA-binding domain"/>
    <property type="match status" value="1"/>
</dbReference>
<keyword evidence="2" id="KW-0805">Transcription regulation</keyword>
<dbReference type="Gene3D" id="1.10.1790.10">
    <property type="entry name" value="PRD domain"/>
    <property type="match status" value="2"/>
</dbReference>
<dbReference type="InterPro" id="IPR002178">
    <property type="entry name" value="PTS_EIIA_type-2_dom"/>
</dbReference>
<dbReference type="PROSITE" id="PS00894">
    <property type="entry name" value="HTH_DEOR_1"/>
    <property type="match status" value="1"/>
</dbReference>
<evidence type="ECO:0000256" key="2">
    <source>
        <dbReference type="ARBA" id="ARBA00023015"/>
    </source>
</evidence>
<organism evidence="7 8">
    <name type="scientific">Mediterraneibacter butyricigenes</name>
    <dbReference type="NCBI Taxonomy" id="2316025"/>
    <lineage>
        <taxon>Bacteria</taxon>
        <taxon>Bacillati</taxon>
        <taxon>Bacillota</taxon>
        <taxon>Clostridia</taxon>
        <taxon>Lachnospirales</taxon>
        <taxon>Lachnospiraceae</taxon>
        <taxon>Mediterraneibacter</taxon>
    </lineage>
</organism>
<comment type="caution">
    <text evidence="7">The sequence shown here is derived from an EMBL/GenBank/DDBJ whole genome shotgun (WGS) entry which is preliminary data.</text>
</comment>
<evidence type="ECO:0000259" key="5">
    <source>
        <dbReference type="PROSITE" id="PS51094"/>
    </source>
</evidence>
<dbReference type="PROSITE" id="PS51372">
    <property type="entry name" value="PRD_2"/>
    <property type="match status" value="2"/>
</dbReference>